<dbReference type="EMBL" id="PQFF01000018">
    <property type="protein sequence ID" value="RHZ88897.1"/>
    <property type="molecule type" value="Genomic_DNA"/>
</dbReference>
<dbReference type="Proteomes" id="UP000266861">
    <property type="component" value="Unassembled WGS sequence"/>
</dbReference>
<sequence length="324" mass="38219">MVNNVNDDYLKLSVYYYITYGHDENKIIRLRYLYLECYQKNDNYIHVHHGKRQKFSNCLQDGLHETDASNGLETIANFLLRISKGEDEYIKNLIFNRVSNVIVDYILSTSNKLITQNQKENEEKNNEIKFPNTIHEYYELPSILTSLGQKPKLISSLHQFLKICHIMGHTERHERNKKKYRMDNIIPSQRLVKNKNIWNLTIIDNIDFKTKSFTFELGNNSNSDNAILDIAMMYKLDLELGDDNYLDIVTDQALFGRLIKCKEKWSKLRCYCNIAMMYKLDLELGDDNYLDIVTDQALFGRLIKCKEKWSKLRCYCSNIVVDIS</sequence>
<comment type="caution">
    <text evidence="1">The sequence shown here is derived from an EMBL/GenBank/DDBJ whole genome shotgun (WGS) entry which is preliminary data.</text>
</comment>
<keyword evidence="2" id="KW-1185">Reference proteome</keyword>
<evidence type="ECO:0000313" key="1">
    <source>
        <dbReference type="EMBL" id="RHZ88897.1"/>
    </source>
</evidence>
<gene>
    <name evidence="1" type="ORF">Glove_20g22</name>
</gene>
<proteinExistence type="predicted"/>
<reference evidence="1 2" key="1">
    <citation type="submission" date="2018-08" db="EMBL/GenBank/DDBJ databases">
        <title>Genome and evolution of the arbuscular mycorrhizal fungus Diversispora epigaea (formerly Glomus versiforme) and its bacterial endosymbionts.</title>
        <authorList>
            <person name="Sun X."/>
            <person name="Fei Z."/>
            <person name="Harrison M."/>
        </authorList>
    </citation>
    <scope>NUCLEOTIDE SEQUENCE [LARGE SCALE GENOMIC DNA]</scope>
    <source>
        <strain evidence="1 2">IT104</strain>
    </source>
</reference>
<name>A0A397JMM6_9GLOM</name>
<evidence type="ECO:0000313" key="2">
    <source>
        <dbReference type="Proteomes" id="UP000266861"/>
    </source>
</evidence>
<accession>A0A397JMM6</accession>
<organism evidence="1 2">
    <name type="scientific">Diversispora epigaea</name>
    <dbReference type="NCBI Taxonomy" id="1348612"/>
    <lineage>
        <taxon>Eukaryota</taxon>
        <taxon>Fungi</taxon>
        <taxon>Fungi incertae sedis</taxon>
        <taxon>Mucoromycota</taxon>
        <taxon>Glomeromycotina</taxon>
        <taxon>Glomeromycetes</taxon>
        <taxon>Diversisporales</taxon>
        <taxon>Diversisporaceae</taxon>
        <taxon>Diversispora</taxon>
    </lineage>
</organism>
<protein>
    <submittedName>
        <fullName evidence="1">Uncharacterized protein</fullName>
    </submittedName>
</protein>
<dbReference type="AlphaFoldDB" id="A0A397JMM6"/>